<organism evidence="1">
    <name type="scientific">marine sediment metagenome</name>
    <dbReference type="NCBI Taxonomy" id="412755"/>
    <lineage>
        <taxon>unclassified sequences</taxon>
        <taxon>metagenomes</taxon>
        <taxon>ecological metagenomes</taxon>
    </lineage>
</organism>
<reference evidence="1" key="1">
    <citation type="journal article" date="2015" name="Nature">
        <title>Complex archaea that bridge the gap between prokaryotes and eukaryotes.</title>
        <authorList>
            <person name="Spang A."/>
            <person name="Saw J.H."/>
            <person name="Jorgensen S.L."/>
            <person name="Zaremba-Niedzwiedzka K."/>
            <person name="Martijn J."/>
            <person name="Lind A.E."/>
            <person name="van Eijk R."/>
            <person name="Schleper C."/>
            <person name="Guy L."/>
            <person name="Ettema T.J."/>
        </authorList>
    </citation>
    <scope>NUCLEOTIDE SEQUENCE</scope>
</reference>
<sequence>MRWIALGLCLLFLSGCMKPSDMRKEARYYLGDVGLIDSYRITRSATWTLQSDSRLYVAQGHFSPVGHPYSRPNVVAEEAFAAAVQVFPMVRRAEQPLGLEEALEAARYHDAHYLLYTRFARAKDATSTAEEWQEGRRWDDLGIDAAVLQLILMETSTQRVVDFVVIETKGGFLEFYKARPEDLLRPPLEDYTSRLLGR</sequence>
<evidence type="ECO:0000313" key="1">
    <source>
        <dbReference type="EMBL" id="KKN90610.1"/>
    </source>
</evidence>
<proteinExistence type="predicted"/>
<gene>
    <name evidence="1" type="ORF">LCGC14_0227520</name>
</gene>
<evidence type="ECO:0008006" key="2">
    <source>
        <dbReference type="Google" id="ProtNLM"/>
    </source>
</evidence>
<dbReference type="PROSITE" id="PS51257">
    <property type="entry name" value="PROKAR_LIPOPROTEIN"/>
    <property type="match status" value="1"/>
</dbReference>
<protein>
    <recommendedName>
        <fullName evidence="2">DUF4823 domain-containing protein</fullName>
    </recommendedName>
</protein>
<dbReference type="AlphaFoldDB" id="A0A0F9UBQ5"/>
<dbReference type="Pfam" id="PF16105">
    <property type="entry name" value="DUF4823"/>
    <property type="match status" value="1"/>
</dbReference>
<comment type="caution">
    <text evidence="1">The sequence shown here is derived from an EMBL/GenBank/DDBJ whole genome shotgun (WGS) entry which is preliminary data.</text>
</comment>
<name>A0A0F9UBQ5_9ZZZZ</name>
<dbReference type="EMBL" id="LAZR01000109">
    <property type="protein sequence ID" value="KKN90610.1"/>
    <property type="molecule type" value="Genomic_DNA"/>
</dbReference>
<dbReference type="InterPro" id="IPR032248">
    <property type="entry name" value="DUF4823"/>
</dbReference>
<accession>A0A0F9UBQ5</accession>